<accession>A0A6J4MA01</accession>
<name>A0A6J4MA01_9BACT</name>
<dbReference type="InterPro" id="IPR017799">
    <property type="entry name" value="Tscrpt_reg_PadR_acidobac-type"/>
</dbReference>
<gene>
    <name evidence="2" type="ORF">AVDCRST_MAG68-3858</name>
</gene>
<dbReference type="NCBIfam" id="TIGR03433">
    <property type="entry name" value="padR_acidobact"/>
    <property type="match status" value="1"/>
</dbReference>
<dbReference type="AlphaFoldDB" id="A0A6J4MA01"/>
<evidence type="ECO:0000259" key="1">
    <source>
        <dbReference type="Pfam" id="PF03551"/>
    </source>
</evidence>
<dbReference type="Pfam" id="PF03551">
    <property type="entry name" value="PadR"/>
    <property type="match status" value="1"/>
</dbReference>
<dbReference type="InterPro" id="IPR005149">
    <property type="entry name" value="Tscrpt_reg_PadR_N"/>
</dbReference>
<evidence type="ECO:0000313" key="2">
    <source>
        <dbReference type="EMBL" id="CAA9353775.1"/>
    </source>
</evidence>
<sequence length="108" mass="12013">MSNTSFLAGTLELIVLQLLRAEPTNGYDLTLRIQAISNDVLNVNAGSLYPALYRLEQRGLLRATWEKSESGRRTKVYSVTTAGRSHLSEQLESWERFSGAVAAILRVT</sequence>
<proteinExistence type="predicted"/>
<dbReference type="SUPFAM" id="SSF46785">
    <property type="entry name" value="Winged helix' DNA-binding domain"/>
    <property type="match status" value="1"/>
</dbReference>
<dbReference type="PANTHER" id="PTHR33169">
    <property type="entry name" value="PADR-FAMILY TRANSCRIPTIONAL REGULATOR"/>
    <property type="match status" value="1"/>
</dbReference>
<dbReference type="Gene3D" id="1.10.10.10">
    <property type="entry name" value="Winged helix-like DNA-binding domain superfamily/Winged helix DNA-binding domain"/>
    <property type="match status" value="1"/>
</dbReference>
<dbReference type="InterPro" id="IPR052509">
    <property type="entry name" value="Metal_resp_DNA-bind_regulator"/>
</dbReference>
<reference evidence="2" key="1">
    <citation type="submission" date="2020-02" db="EMBL/GenBank/DDBJ databases">
        <authorList>
            <person name="Meier V. D."/>
        </authorList>
    </citation>
    <scope>NUCLEOTIDE SEQUENCE</scope>
    <source>
        <strain evidence="2">AVDCRST_MAG68</strain>
    </source>
</reference>
<dbReference type="InterPro" id="IPR036388">
    <property type="entry name" value="WH-like_DNA-bd_sf"/>
</dbReference>
<dbReference type="EMBL" id="CADCTW010000179">
    <property type="protein sequence ID" value="CAA9353775.1"/>
    <property type="molecule type" value="Genomic_DNA"/>
</dbReference>
<feature type="domain" description="Transcription regulator PadR N-terminal" evidence="1">
    <location>
        <begin position="15"/>
        <end position="88"/>
    </location>
</feature>
<dbReference type="PANTHER" id="PTHR33169:SF14">
    <property type="entry name" value="TRANSCRIPTIONAL REGULATOR RV3488"/>
    <property type="match status" value="1"/>
</dbReference>
<protein>
    <recommendedName>
        <fullName evidence="1">Transcription regulator PadR N-terminal domain-containing protein</fullName>
    </recommendedName>
</protein>
<organism evidence="2">
    <name type="scientific">uncultured Gemmatimonadota bacterium</name>
    <dbReference type="NCBI Taxonomy" id="203437"/>
    <lineage>
        <taxon>Bacteria</taxon>
        <taxon>Pseudomonadati</taxon>
        <taxon>Gemmatimonadota</taxon>
        <taxon>environmental samples</taxon>
    </lineage>
</organism>
<dbReference type="InterPro" id="IPR036390">
    <property type="entry name" value="WH_DNA-bd_sf"/>
</dbReference>